<organism evidence="1 2">
    <name type="scientific">Peronosclerospora sorghi</name>
    <dbReference type="NCBI Taxonomy" id="230839"/>
    <lineage>
        <taxon>Eukaryota</taxon>
        <taxon>Sar</taxon>
        <taxon>Stramenopiles</taxon>
        <taxon>Oomycota</taxon>
        <taxon>Peronosporomycetes</taxon>
        <taxon>Peronosporales</taxon>
        <taxon>Peronosporaceae</taxon>
        <taxon>Peronosclerospora</taxon>
    </lineage>
</organism>
<proteinExistence type="predicted"/>
<evidence type="ECO:0000313" key="2">
    <source>
        <dbReference type="Proteomes" id="UP001163321"/>
    </source>
</evidence>
<reference evidence="1 2" key="1">
    <citation type="journal article" date="2022" name="bioRxiv">
        <title>The genome of the oomycete Peronosclerospora sorghi, a cosmopolitan pathogen of maize and sorghum, is inflated with dispersed pseudogenes.</title>
        <authorList>
            <person name="Fletcher K."/>
            <person name="Martin F."/>
            <person name="Isakeit T."/>
            <person name="Cavanaugh K."/>
            <person name="Magill C."/>
            <person name="Michelmore R."/>
        </authorList>
    </citation>
    <scope>NUCLEOTIDE SEQUENCE [LARGE SCALE GENOMIC DNA]</scope>
    <source>
        <strain evidence="1">P6</strain>
    </source>
</reference>
<name>A0ACC0VU27_9STRA</name>
<accession>A0ACC0VU27</accession>
<keyword evidence="2" id="KW-1185">Reference proteome</keyword>
<protein>
    <submittedName>
        <fullName evidence="1">Uncharacterized protein</fullName>
    </submittedName>
</protein>
<gene>
    <name evidence="1" type="ORF">PsorP6_010433</name>
</gene>
<dbReference type="EMBL" id="CM047585">
    <property type="protein sequence ID" value="KAI9910013.1"/>
    <property type="molecule type" value="Genomic_DNA"/>
</dbReference>
<comment type="caution">
    <text evidence="1">The sequence shown here is derived from an EMBL/GenBank/DDBJ whole genome shotgun (WGS) entry which is preliminary data.</text>
</comment>
<evidence type="ECO:0000313" key="1">
    <source>
        <dbReference type="EMBL" id="KAI9910013.1"/>
    </source>
</evidence>
<dbReference type="Proteomes" id="UP001163321">
    <property type="component" value="Chromosome 6"/>
</dbReference>
<sequence length="93" mass="10497">MNTDNFQKNVTRRKRVIEVFSQCLEKMRKVYLAPDDQPLVVAGSGTLGWDMVGANLISEGDDVLFINTGYFGDILGGFLERYDAQTTLTFVER</sequence>